<keyword evidence="1" id="KW-1133">Transmembrane helix</keyword>
<dbReference type="OrthoDB" id="420076at2759"/>
<dbReference type="AlphaFoldDB" id="A0A6G1KX93"/>
<dbReference type="InterPro" id="IPR015655">
    <property type="entry name" value="PP2C"/>
</dbReference>
<protein>
    <submittedName>
        <fullName evidence="3">MgPP2CL-3, protein phosphatase 2C-like protein 3</fullName>
    </submittedName>
</protein>
<dbReference type="CDD" id="cd00143">
    <property type="entry name" value="PP2Cc"/>
    <property type="match status" value="1"/>
</dbReference>
<feature type="transmembrane region" description="Helical" evidence="1">
    <location>
        <begin position="58"/>
        <end position="75"/>
    </location>
</feature>
<keyword evidence="1" id="KW-0472">Membrane</keyword>
<evidence type="ECO:0000313" key="4">
    <source>
        <dbReference type="Proteomes" id="UP000799436"/>
    </source>
</evidence>
<dbReference type="Gene3D" id="3.60.40.10">
    <property type="entry name" value="PPM-type phosphatase domain"/>
    <property type="match status" value="1"/>
</dbReference>
<dbReference type="InterPro" id="IPR001932">
    <property type="entry name" value="PPM-type_phosphatase-like_dom"/>
</dbReference>
<gene>
    <name evidence="3" type="ORF">EJ03DRAFT_331406</name>
</gene>
<reference evidence="3" key="1">
    <citation type="journal article" date="2020" name="Stud. Mycol.">
        <title>101 Dothideomycetes genomes: a test case for predicting lifestyles and emergence of pathogens.</title>
        <authorList>
            <person name="Haridas S."/>
            <person name="Albert R."/>
            <person name="Binder M."/>
            <person name="Bloem J."/>
            <person name="Labutti K."/>
            <person name="Salamov A."/>
            <person name="Andreopoulos B."/>
            <person name="Baker S."/>
            <person name="Barry K."/>
            <person name="Bills G."/>
            <person name="Bluhm B."/>
            <person name="Cannon C."/>
            <person name="Castanera R."/>
            <person name="Culley D."/>
            <person name="Daum C."/>
            <person name="Ezra D."/>
            <person name="Gonzalez J."/>
            <person name="Henrissat B."/>
            <person name="Kuo A."/>
            <person name="Liang C."/>
            <person name="Lipzen A."/>
            <person name="Lutzoni F."/>
            <person name="Magnuson J."/>
            <person name="Mondo S."/>
            <person name="Nolan M."/>
            <person name="Ohm R."/>
            <person name="Pangilinan J."/>
            <person name="Park H.-J."/>
            <person name="Ramirez L."/>
            <person name="Alfaro M."/>
            <person name="Sun H."/>
            <person name="Tritt A."/>
            <person name="Yoshinaga Y."/>
            <person name="Zwiers L.-H."/>
            <person name="Turgeon B."/>
            <person name="Goodwin S."/>
            <person name="Spatafora J."/>
            <person name="Crous P."/>
            <person name="Grigoriev I."/>
        </authorList>
    </citation>
    <scope>NUCLEOTIDE SEQUENCE</scope>
    <source>
        <strain evidence="3">CBS 116005</strain>
    </source>
</reference>
<dbReference type="SMART" id="SM00332">
    <property type="entry name" value="PP2Cc"/>
    <property type="match status" value="1"/>
</dbReference>
<dbReference type="Proteomes" id="UP000799436">
    <property type="component" value="Unassembled WGS sequence"/>
</dbReference>
<evidence type="ECO:0000313" key="3">
    <source>
        <dbReference type="EMBL" id="KAF2764942.1"/>
    </source>
</evidence>
<keyword evidence="4" id="KW-1185">Reference proteome</keyword>
<dbReference type="GO" id="GO:0004741">
    <property type="term" value="F:[pyruvate dehydrogenase (acetyl-transferring)]-phosphatase activity"/>
    <property type="evidence" value="ECO:0007669"/>
    <property type="project" value="TreeGrafter"/>
</dbReference>
<dbReference type="SUPFAM" id="SSF81606">
    <property type="entry name" value="PP2C-like"/>
    <property type="match status" value="1"/>
</dbReference>
<organism evidence="3 4">
    <name type="scientific">Teratosphaeria nubilosa</name>
    <dbReference type="NCBI Taxonomy" id="161662"/>
    <lineage>
        <taxon>Eukaryota</taxon>
        <taxon>Fungi</taxon>
        <taxon>Dikarya</taxon>
        <taxon>Ascomycota</taxon>
        <taxon>Pezizomycotina</taxon>
        <taxon>Dothideomycetes</taxon>
        <taxon>Dothideomycetidae</taxon>
        <taxon>Mycosphaerellales</taxon>
        <taxon>Teratosphaeriaceae</taxon>
        <taxon>Teratosphaeria</taxon>
    </lineage>
</organism>
<sequence>MRRAIIQNLRTFRRPNPRKALKQLRINGGHINAAFERSIANRTSSQPLQSSMRFSRRISVPLGLGVGAAGLAYFYQQRNASARTAPASPTIATREYGDQAQATASGAPADTLGASGEVPEVVRKALVVDQGQLYTAEIPADQPISKETDFSGRKVLEMLTPEQTSAKLRTNEESYLVGRGEGVVRYDVVQIPSNDPIEDDHVEKIVEVPSTIAAANNGKTRSDWMFWGVFDGHSGWTTSAKLRQTLVSYVARELNSTYKAALQDPQNTYPTAEAVDAAIKKGFVKLDHEITHESVQKVLKAQSKVVAAEILAPALSGSCALLSFYDSRSKELRVACTGDSRAVLGRRNPGTGKWTATALSIDQTGGTASEAARLQKEHPNEPYVTANGRILGGLEPSRAFGDAIYKWSKETQDKLKNSYFGRSPSKYLKTPPYVTAEPVVTTTKVDPTKGDFVVMATDGLWEMLTNEEVVGLVGQWLEKQASVKPSSTGTGWLQSWFSTQKTAELPIEHGPESGKSGQRAPIRQKQWGLPSGQDSRFVVEDKNVATHLVRNALGGKDQEMLSALLTLPSPFSRRYRDDLTVQVIFFGEGEGNGRVELNREASATAAHENAAAAAPKAKL</sequence>
<feature type="domain" description="PPM-type phosphatase" evidence="2">
    <location>
        <begin position="205"/>
        <end position="586"/>
    </location>
</feature>
<proteinExistence type="predicted"/>
<dbReference type="Pfam" id="PF00481">
    <property type="entry name" value="PP2C"/>
    <property type="match status" value="1"/>
</dbReference>
<evidence type="ECO:0000259" key="2">
    <source>
        <dbReference type="PROSITE" id="PS51746"/>
    </source>
</evidence>
<evidence type="ECO:0000256" key="1">
    <source>
        <dbReference type="SAM" id="Phobius"/>
    </source>
</evidence>
<dbReference type="EMBL" id="ML995905">
    <property type="protein sequence ID" value="KAF2764942.1"/>
    <property type="molecule type" value="Genomic_DNA"/>
</dbReference>
<keyword evidence="1" id="KW-0812">Transmembrane</keyword>
<dbReference type="PANTHER" id="PTHR13832">
    <property type="entry name" value="PROTEIN PHOSPHATASE 2C"/>
    <property type="match status" value="1"/>
</dbReference>
<dbReference type="GO" id="GO:0005739">
    <property type="term" value="C:mitochondrion"/>
    <property type="evidence" value="ECO:0007669"/>
    <property type="project" value="TreeGrafter"/>
</dbReference>
<name>A0A6G1KX93_9PEZI</name>
<accession>A0A6G1KX93</accession>
<dbReference type="InterPro" id="IPR036457">
    <property type="entry name" value="PPM-type-like_dom_sf"/>
</dbReference>
<dbReference type="PANTHER" id="PTHR13832:SF792">
    <property type="entry name" value="GM14286P"/>
    <property type="match status" value="1"/>
</dbReference>
<dbReference type="PROSITE" id="PS51746">
    <property type="entry name" value="PPM_2"/>
    <property type="match status" value="1"/>
</dbReference>